<reference evidence="7" key="1">
    <citation type="submission" date="2021-06" db="EMBL/GenBank/DDBJ databases">
        <title>Updating the genus Pseudomonas: Description of 43 new species and partition of the Pseudomonas putida group.</title>
        <authorList>
            <person name="Girard L."/>
            <person name="Lood C."/>
            <person name="Vandamme P."/>
            <person name="Rokni-Zadeh H."/>
            <person name="van Noort V."/>
            <person name="Hofte M."/>
            <person name="Lavigne R."/>
            <person name="De Mot R."/>
        </authorList>
    </citation>
    <scope>NUCLEOTIDE SEQUENCE</scope>
    <source>
        <strain evidence="7">CMR12a</strain>
    </source>
</reference>
<evidence type="ECO:0000256" key="4">
    <source>
        <dbReference type="ARBA" id="ARBA00022989"/>
    </source>
</evidence>
<dbReference type="Proteomes" id="UP000693952">
    <property type="component" value="Chromosome"/>
</dbReference>
<feature type="transmembrane region" description="Helical" evidence="6">
    <location>
        <begin position="60"/>
        <end position="78"/>
    </location>
</feature>
<evidence type="ECO:0000256" key="2">
    <source>
        <dbReference type="ARBA" id="ARBA00022475"/>
    </source>
</evidence>
<accession>A0ABX8N011</accession>
<evidence type="ECO:0000313" key="8">
    <source>
        <dbReference type="Proteomes" id="UP000693952"/>
    </source>
</evidence>
<evidence type="ECO:0000313" key="7">
    <source>
        <dbReference type="EMBL" id="QXH43480.1"/>
    </source>
</evidence>
<gene>
    <name evidence="7" type="ORF">KSS89_15045</name>
</gene>
<keyword evidence="8" id="KW-1185">Reference proteome</keyword>
<dbReference type="EMBL" id="CP077074">
    <property type="protein sequence ID" value="QXH43480.1"/>
    <property type="molecule type" value="Genomic_DNA"/>
</dbReference>
<proteinExistence type="predicted"/>
<keyword evidence="3 6" id="KW-0812">Transmembrane</keyword>
<keyword evidence="2" id="KW-1003">Cell membrane</keyword>
<protein>
    <submittedName>
        <fullName evidence="7">Cytochrome C oxidase subunit IV family protein</fullName>
    </submittedName>
</protein>
<evidence type="ECO:0000256" key="6">
    <source>
        <dbReference type="SAM" id="Phobius"/>
    </source>
</evidence>
<evidence type="ECO:0000256" key="1">
    <source>
        <dbReference type="ARBA" id="ARBA00004651"/>
    </source>
</evidence>
<dbReference type="Pfam" id="PF03626">
    <property type="entry name" value="COX4_pro"/>
    <property type="match status" value="1"/>
</dbReference>
<organism evidence="7 8">
    <name type="scientific">Pseudomonas sessilinigenes</name>
    <dbReference type="NCBI Taxonomy" id="658629"/>
    <lineage>
        <taxon>Bacteria</taxon>
        <taxon>Pseudomonadati</taxon>
        <taxon>Pseudomonadota</taxon>
        <taxon>Gammaproteobacteria</taxon>
        <taxon>Pseudomonadales</taxon>
        <taxon>Pseudomonadaceae</taxon>
        <taxon>Pseudomonas</taxon>
    </lineage>
</organism>
<keyword evidence="4 6" id="KW-1133">Transmembrane helix</keyword>
<comment type="subcellular location">
    <subcellularLocation>
        <location evidence="1">Cell membrane</location>
        <topology evidence="1">Multi-pass membrane protein</topology>
    </subcellularLocation>
</comment>
<evidence type="ECO:0000256" key="3">
    <source>
        <dbReference type="ARBA" id="ARBA00022692"/>
    </source>
</evidence>
<name>A0ABX8N011_9PSED</name>
<evidence type="ECO:0000256" key="5">
    <source>
        <dbReference type="ARBA" id="ARBA00023136"/>
    </source>
</evidence>
<sequence>MTASRILLLCGLALAVLSLGTVLLGQGGWVMALAVAKAWLITEGFMELRHSPWRWRLPLLAWALVVLALVGLVSHLPGKA</sequence>
<dbReference type="InterPro" id="IPR005171">
    <property type="entry name" value="Cyt_c_oxidase_su4_prok"/>
</dbReference>
<keyword evidence="5 6" id="KW-0472">Membrane</keyword>
<dbReference type="RefSeq" id="WP_124346727.1">
    <property type="nucleotide sequence ID" value="NZ_CP027706.1"/>
</dbReference>